<dbReference type="SMART" id="SM00093">
    <property type="entry name" value="SERPIN"/>
    <property type="match status" value="1"/>
</dbReference>
<dbReference type="CDD" id="cd19588">
    <property type="entry name" value="serpin_miropin-like"/>
    <property type="match status" value="1"/>
</dbReference>
<dbReference type="InterPro" id="IPR042185">
    <property type="entry name" value="Serpin_sf_2"/>
</dbReference>
<sequence>MKNDAPGRPFRRSTLLRWGLALALFGSGVLRAGAQEKSAVKMLSDAQTRFGFRLLAALYSQAADQNVVISPLSIVLALTMAYNGAGGSTRTAMAQTLTFGNLEDEAINQGSAELVQALQAAPTSKVLIANSLWSQKGIALQPAFVRQAEQYFQARVEELNLAEPRSAERINRWVAEKTEHKIEQIVSPAALQDALVVLMNAVYFKADWQEAFDKSATRKRPFKLGDGRQKSHPLMSKQGRFDYYETDEFQAVRLPYKDDFLGMYVFLPKADPAVFYRQLSAENWQQWLGPRTFARRPGELVLPRFQVRYEAQLKQTLSALGLGIAFSGRADFTRMVREPALISEVIHKTFVDVNEEGTEAAAATGAIVARTSAVTTPPFRMVVDRPFFFAIQDNRTGTLLFVGAIADPMG</sequence>
<dbReference type="Proteomes" id="UP001054846">
    <property type="component" value="Chromosome"/>
</dbReference>
<name>A0ABY3PM74_9CYAN</name>
<evidence type="ECO:0000313" key="4">
    <source>
        <dbReference type="Proteomes" id="UP001054846"/>
    </source>
</evidence>
<dbReference type="Pfam" id="PF00079">
    <property type="entry name" value="Serpin"/>
    <property type="match status" value="1"/>
</dbReference>
<protein>
    <submittedName>
        <fullName evidence="3">Serpin family protein</fullName>
    </submittedName>
</protein>
<evidence type="ECO:0000313" key="3">
    <source>
        <dbReference type="EMBL" id="UFP94746.1"/>
    </source>
</evidence>
<proteinExistence type="inferred from homology"/>
<accession>A0ABY3PM74</accession>
<keyword evidence="4" id="KW-1185">Reference proteome</keyword>
<evidence type="ECO:0000256" key="1">
    <source>
        <dbReference type="RuleBase" id="RU000411"/>
    </source>
</evidence>
<dbReference type="InterPro" id="IPR042178">
    <property type="entry name" value="Serpin_sf_1"/>
</dbReference>
<dbReference type="Gene3D" id="2.30.39.10">
    <property type="entry name" value="Alpha-1-antitrypsin, domain 1"/>
    <property type="match status" value="1"/>
</dbReference>
<gene>
    <name evidence="3" type="ORF">ISF26_00365</name>
</gene>
<dbReference type="PROSITE" id="PS00284">
    <property type="entry name" value="SERPIN"/>
    <property type="match status" value="1"/>
</dbReference>
<feature type="domain" description="Serpin" evidence="2">
    <location>
        <begin position="52"/>
        <end position="408"/>
    </location>
</feature>
<evidence type="ECO:0000259" key="2">
    <source>
        <dbReference type="SMART" id="SM00093"/>
    </source>
</evidence>
<dbReference type="InterPro" id="IPR023795">
    <property type="entry name" value="Serpin_CS"/>
</dbReference>
<organism evidence="3 4">
    <name type="scientific">Gloeobacter morelensis MG652769</name>
    <dbReference type="NCBI Taxonomy" id="2781736"/>
    <lineage>
        <taxon>Bacteria</taxon>
        <taxon>Bacillati</taxon>
        <taxon>Cyanobacteriota</taxon>
        <taxon>Cyanophyceae</taxon>
        <taxon>Gloeobacterales</taxon>
        <taxon>Gloeobacteraceae</taxon>
        <taxon>Gloeobacter</taxon>
        <taxon>Gloeobacter morelensis</taxon>
    </lineage>
</organism>
<dbReference type="SUPFAM" id="SSF56574">
    <property type="entry name" value="Serpins"/>
    <property type="match status" value="1"/>
</dbReference>
<dbReference type="InterPro" id="IPR000215">
    <property type="entry name" value="Serpin_fam"/>
</dbReference>
<comment type="similarity">
    <text evidence="1">Belongs to the serpin family.</text>
</comment>
<reference evidence="3 4" key="1">
    <citation type="journal article" date="2021" name="Genome Biol. Evol.">
        <title>Complete Genome Sequencing of a Novel Gloeobacter Species from a Waterfall Cave in Mexico.</title>
        <authorList>
            <person name="Saw J.H."/>
            <person name="Cardona T."/>
            <person name="Montejano G."/>
        </authorList>
    </citation>
    <scope>NUCLEOTIDE SEQUENCE [LARGE SCALE GENOMIC DNA]</scope>
    <source>
        <strain evidence="3">MG652769</strain>
    </source>
</reference>
<dbReference type="PANTHER" id="PTHR11461">
    <property type="entry name" value="SERINE PROTEASE INHIBITOR, SERPIN"/>
    <property type="match status" value="1"/>
</dbReference>
<dbReference type="Gene3D" id="3.30.497.10">
    <property type="entry name" value="Antithrombin, subunit I, domain 2"/>
    <property type="match status" value="1"/>
</dbReference>
<dbReference type="RefSeq" id="WP_230841803.1">
    <property type="nucleotide sequence ID" value="NZ_CP063845.1"/>
</dbReference>
<dbReference type="PANTHER" id="PTHR11461:SF211">
    <property type="entry name" value="GH10112P-RELATED"/>
    <property type="match status" value="1"/>
</dbReference>
<dbReference type="InterPro" id="IPR023796">
    <property type="entry name" value="Serpin_dom"/>
</dbReference>
<dbReference type="InterPro" id="IPR036186">
    <property type="entry name" value="Serpin_sf"/>
</dbReference>
<dbReference type="EMBL" id="CP063845">
    <property type="protein sequence ID" value="UFP94746.1"/>
    <property type="molecule type" value="Genomic_DNA"/>
</dbReference>